<sequence>MSQSVSGSQCKMAGVLNDCTREEQRAVVRFLWAKGLSTEEVHQEMCPMYGDNCLSRKAVYNWIQMLNKGRENIRDRERPGRPAEVSTEATVQQVEQIIRNDRRANHAGVKGKLPEGVGGVGEGGEADSTKMLKDKEEKEGDDDDDEEEEKEEEEVLNEDDDEEDGIL</sequence>
<evidence type="ECO:0000313" key="3">
    <source>
        <dbReference type="EMBL" id="KAG8226586.1"/>
    </source>
</evidence>
<feature type="region of interest" description="Disordered" evidence="1">
    <location>
        <begin position="70"/>
        <end position="167"/>
    </location>
</feature>
<dbReference type="Proteomes" id="UP000792457">
    <property type="component" value="Unassembled WGS sequence"/>
</dbReference>
<feature type="compositionally biased region" description="Basic and acidic residues" evidence="1">
    <location>
        <begin position="127"/>
        <end position="138"/>
    </location>
</feature>
<dbReference type="Pfam" id="PF17906">
    <property type="entry name" value="HTH_48"/>
    <property type="match status" value="1"/>
</dbReference>
<dbReference type="Gene3D" id="1.10.10.1450">
    <property type="match status" value="1"/>
</dbReference>
<evidence type="ECO:0000256" key="1">
    <source>
        <dbReference type="SAM" id="MobiDB-lite"/>
    </source>
</evidence>
<feature type="domain" description="Mos1 transposase HTH" evidence="2">
    <location>
        <begin position="25"/>
        <end position="64"/>
    </location>
</feature>
<organism evidence="3 4">
    <name type="scientific">Ladona fulva</name>
    <name type="common">Scarce chaser dragonfly</name>
    <name type="synonym">Libellula fulva</name>
    <dbReference type="NCBI Taxonomy" id="123851"/>
    <lineage>
        <taxon>Eukaryota</taxon>
        <taxon>Metazoa</taxon>
        <taxon>Ecdysozoa</taxon>
        <taxon>Arthropoda</taxon>
        <taxon>Hexapoda</taxon>
        <taxon>Insecta</taxon>
        <taxon>Pterygota</taxon>
        <taxon>Palaeoptera</taxon>
        <taxon>Odonata</taxon>
        <taxon>Epiprocta</taxon>
        <taxon>Anisoptera</taxon>
        <taxon>Libelluloidea</taxon>
        <taxon>Libellulidae</taxon>
        <taxon>Ladona</taxon>
    </lineage>
</organism>
<dbReference type="PANTHER" id="PTHR46060">
    <property type="entry name" value="MARINER MOS1 TRANSPOSASE-LIKE PROTEIN"/>
    <property type="match status" value="1"/>
</dbReference>
<reference evidence="3" key="1">
    <citation type="submission" date="2013-04" db="EMBL/GenBank/DDBJ databases">
        <authorList>
            <person name="Qu J."/>
            <person name="Murali S.C."/>
            <person name="Bandaranaike D."/>
            <person name="Bellair M."/>
            <person name="Blankenburg K."/>
            <person name="Chao H."/>
            <person name="Dinh H."/>
            <person name="Doddapaneni H."/>
            <person name="Downs B."/>
            <person name="Dugan-Rocha S."/>
            <person name="Elkadiri S."/>
            <person name="Gnanaolivu R.D."/>
            <person name="Hernandez B."/>
            <person name="Javaid M."/>
            <person name="Jayaseelan J.C."/>
            <person name="Lee S."/>
            <person name="Li M."/>
            <person name="Ming W."/>
            <person name="Munidasa M."/>
            <person name="Muniz J."/>
            <person name="Nguyen L."/>
            <person name="Ongeri F."/>
            <person name="Osuji N."/>
            <person name="Pu L.-L."/>
            <person name="Puazo M."/>
            <person name="Qu C."/>
            <person name="Quiroz J."/>
            <person name="Raj R."/>
            <person name="Weissenberger G."/>
            <person name="Xin Y."/>
            <person name="Zou X."/>
            <person name="Han Y."/>
            <person name="Richards S."/>
            <person name="Worley K."/>
            <person name="Muzny D."/>
            <person name="Gibbs R."/>
        </authorList>
    </citation>
    <scope>NUCLEOTIDE SEQUENCE</scope>
    <source>
        <strain evidence="3">Sampled in the wild</strain>
    </source>
</reference>
<reference evidence="3" key="2">
    <citation type="submission" date="2017-10" db="EMBL/GenBank/DDBJ databases">
        <title>Ladona fulva Genome sequencing and assembly.</title>
        <authorList>
            <person name="Murali S."/>
            <person name="Richards S."/>
            <person name="Bandaranaike D."/>
            <person name="Bellair M."/>
            <person name="Blankenburg K."/>
            <person name="Chao H."/>
            <person name="Dinh H."/>
            <person name="Doddapaneni H."/>
            <person name="Dugan-Rocha S."/>
            <person name="Elkadiri S."/>
            <person name="Gnanaolivu R."/>
            <person name="Hernandez B."/>
            <person name="Skinner E."/>
            <person name="Javaid M."/>
            <person name="Lee S."/>
            <person name="Li M."/>
            <person name="Ming W."/>
            <person name="Munidasa M."/>
            <person name="Muniz J."/>
            <person name="Nguyen L."/>
            <person name="Hughes D."/>
            <person name="Osuji N."/>
            <person name="Pu L.-L."/>
            <person name="Puazo M."/>
            <person name="Qu C."/>
            <person name="Quiroz J."/>
            <person name="Raj R."/>
            <person name="Weissenberger G."/>
            <person name="Xin Y."/>
            <person name="Zou X."/>
            <person name="Han Y."/>
            <person name="Worley K."/>
            <person name="Muzny D."/>
            <person name="Gibbs R."/>
        </authorList>
    </citation>
    <scope>NUCLEOTIDE SEQUENCE</scope>
    <source>
        <strain evidence="3">Sampled in the wild</strain>
    </source>
</reference>
<dbReference type="EMBL" id="KZ308289">
    <property type="protein sequence ID" value="KAG8226586.1"/>
    <property type="molecule type" value="Genomic_DNA"/>
</dbReference>
<accession>A0A8K0K2F3</accession>
<feature type="compositionally biased region" description="Acidic residues" evidence="1">
    <location>
        <begin position="139"/>
        <end position="167"/>
    </location>
</feature>
<dbReference type="InterPro" id="IPR041426">
    <property type="entry name" value="Mos1_HTH"/>
</dbReference>
<protein>
    <recommendedName>
        <fullName evidence="2">Mos1 transposase HTH domain-containing protein</fullName>
    </recommendedName>
</protein>
<evidence type="ECO:0000259" key="2">
    <source>
        <dbReference type="Pfam" id="PF17906"/>
    </source>
</evidence>
<dbReference type="AlphaFoldDB" id="A0A8K0K2F3"/>
<evidence type="ECO:0000313" key="4">
    <source>
        <dbReference type="Proteomes" id="UP000792457"/>
    </source>
</evidence>
<dbReference type="OrthoDB" id="8189655at2759"/>
<dbReference type="PANTHER" id="PTHR46060:SF1">
    <property type="entry name" value="MARINER MOS1 TRANSPOSASE-LIKE PROTEIN"/>
    <property type="match status" value="1"/>
</dbReference>
<feature type="compositionally biased region" description="Basic and acidic residues" evidence="1">
    <location>
        <begin position="70"/>
        <end position="81"/>
    </location>
</feature>
<comment type="caution">
    <text evidence="3">The sequence shown here is derived from an EMBL/GenBank/DDBJ whole genome shotgun (WGS) entry which is preliminary data.</text>
</comment>
<keyword evidence="4" id="KW-1185">Reference proteome</keyword>
<gene>
    <name evidence="3" type="ORF">J437_LFUL007278</name>
</gene>
<dbReference type="InterPro" id="IPR052709">
    <property type="entry name" value="Transposase-MT_Hybrid"/>
</dbReference>
<name>A0A8K0K2F3_LADFU</name>
<proteinExistence type="predicted"/>